<keyword evidence="5" id="KW-1185">Reference proteome</keyword>
<dbReference type="Gene3D" id="3.40.50.720">
    <property type="entry name" value="NAD(P)-binding Rossmann-like Domain"/>
    <property type="match status" value="1"/>
</dbReference>
<dbReference type="PANTHER" id="PTHR43639">
    <property type="entry name" value="OXIDOREDUCTASE, SHORT-CHAIN DEHYDROGENASE/REDUCTASE FAMILY (AFU_ORTHOLOGUE AFUA_5G02870)"/>
    <property type="match status" value="1"/>
</dbReference>
<dbReference type="SMART" id="SM00822">
    <property type="entry name" value="PKS_KR"/>
    <property type="match status" value="1"/>
</dbReference>
<organism evidence="4 5">
    <name type="scientific">Kaistia geumhonensis</name>
    <dbReference type="NCBI Taxonomy" id="410839"/>
    <lineage>
        <taxon>Bacteria</taxon>
        <taxon>Pseudomonadati</taxon>
        <taxon>Pseudomonadota</taxon>
        <taxon>Alphaproteobacteria</taxon>
        <taxon>Hyphomicrobiales</taxon>
        <taxon>Kaistiaceae</taxon>
        <taxon>Kaistia</taxon>
    </lineage>
</organism>
<name>A0ABU0MCE1_9HYPH</name>
<dbReference type="Proteomes" id="UP001223743">
    <property type="component" value="Unassembled WGS sequence"/>
</dbReference>
<evidence type="ECO:0000313" key="4">
    <source>
        <dbReference type="EMBL" id="MDQ0518636.1"/>
    </source>
</evidence>
<dbReference type="PROSITE" id="PS00061">
    <property type="entry name" value="ADH_SHORT"/>
    <property type="match status" value="1"/>
</dbReference>
<proteinExistence type="inferred from homology"/>
<dbReference type="RefSeq" id="WP_266284256.1">
    <property type="nucleotide sequence ID" value="NZ_JAPKNF010000004.1"/>
</dbReference>
<dbReference type="Pfam" id="PF13561">
    <property type="entry name" value="adh_short_C2"/>
    <property type="match status" value="1"/>
</dbReference>
<feature type="domain" description="Ketoreductase" evidence="3">
    <location>
        <begin position="4"/>
        <end position="186"/>
    </location>
</feature>
<protein>
    <submittedName>
        <fullName evidence="4">NAD(P)-dependent dehydrogenase (Short-subunit alcohol dehydrogenase family)</fullName>
    </submittedName>
</protein>
<dbReference type="InterPro" id="IPR020904">
    <property type="entry name" value="Sc_DH/Rdtase_CS"/>
</dbReference>
<keyword evidence="2" id="KW-0560">Oxidoreductase</keyword>
<dbReference type="CDD" id="cd05233">
    <property type="entry name" value="SDR_c"/>
    <property type="match status" value="1"/>
</dbReference>
<dbReference type="PRINTS" id="PR00081">
    <property type="entry name" value="GDHRDH"/>
</dbReference>
<evidence type="ECO:0000259" key="3">
    <source>
        <dbReference type="SMART" id="SM00822"/>
    </source>
</evidence>
<dbReference type="NCBIfam" id="NF005559">
    <property type="entry name" value="PRK07231.1"/>
    <property type="match status" value="1"/>
</dbReference>
<dbReference type="EMBL" id="JAUSWJ010000001">
    <property type="protein sequence ID" value="MDQ0518636.1"/>
    <property type="molecule type" value="Genomic_DNA"/>
</dbReference>
<comment type="caution">
    <text evidence="4">The sequence shown here is derived from an EMBL/GenBank/DDBJ whole genome shotgun (WGS) entry which is preliminary data.</text>
</comment>
<evidence type="ECO:0000256" key="1">
    <source>
        <dbReference type="ARBA" id="ARBA00006484"/>
    </source>
</evidence>
<sequence length="249" mass="25669">MSQQVVVITGALAGIGRATALAFADEGAQVVVSGRREEAGSALAEELRNRGAEAEFVRADVRRDEEMRNLIDVAVQRFGHVDVVVNNAGTEGRPGPLTDQTDESVAEVFDANVLGTIFGMKHALRVMLPRGKGSIVNVSSLLGHRGMGGVSIYTASKHAVEGLTKAGALEAAGSGVRVNAVAPGPVETDMMNRVVGSDAAAKSAFISAVPLQRAGTPEEIAQAIVFLGSEKSSYVTGAVLDADGGFGAR</sequence>
<dbReference type="InterPro" id="IPR057326">
    <property type="entry name" value="KR_dom"/>
</dbReference>
<comment type="similarity">
    <text evidence="1">Belongs to the short-chain dehydrogenases/reductases (SDR) family.</text>
</comment>
<dbReference type="InterPro" id="IPR002347">
    <property type="entry name" value="SDR_fam"/>
</dbReference>
<gene>
    <name evidence="4" type="ORF">QO015_004249</name>
</gene>
<evidence type="ECO:0000256" key="2">
    <source>
        <dbReference type="ARBA" id="ARBA00023002"/>
    </source>
</evidence>
<dbReference type="InterPro" id="IPR036291">
    <property type="entry name" value="NAD(P)-bd_dom_sf"/>
</dbReference>
<dbReference type="SUPFAM" id="SSF51735">
    <property type="entry name" value="NAD(P)-binding Rossmann-fold domains"/>
    <property type="match status" value="1"/>
</dbReference>
<reference evidence="4 5" key="1">
    <citation type="submission" date="2023-07" db="EMBL/GenBank/DDBJ databases">
        <title>Genomic Encyclopedia of Type Strains, Phase IV (KMG-IV): sequencing the most valuable type-strain genomes for metagenomic binning, comparative biology and taxonomic classification.</title>
        <authorList>
            <person name="Goeker M."/>
        </authorList>
    </citation>
    <scope>NUCLEOTIDE SEQUENCE [LARGE SCALE GENOMIC DNA]</scope>
    <source>
        <strain evidence="4 5">B1-1</strain>
    </source>
</reference>
<evidence type="ECO:0000313" key="5">
    <source>
        <dbReference type="Proteomes" id="UP001223743"/>
    </source>
</evidence>
<dbReference type="PANTHER" id="PTHR43639:SF1">
    <property type="entry name" value="SHORT-CHAIN DEHYDROGENASE_REDUCTASE FAMILY PROTEIN"/>
    <property type="match status" value="1"/>
</dbReference>
<dbReference type="PRINTS" id="PR00080">
    <property type="entry name" value="SDRFAMILY"/>
</dbReference>
<accession>A0ABU0MCE1</accession>